<evidence type="ECO:0000256" key="11">
    <source>
        <dbReference type="ARBA" id="ARBA00023277"/>
    </source>
</evidence>
<keyword evidence="16" id="KW-1185">Reference proteome</keyword>
<evidence type="ECO:0000256" key="6">
    <source>
        <dbReference type="ARBA" id="ARBA00022600"/>
    </source>
</evidence>
<dbReference type="SUPFAM" id="SSF81296">
    <property type="entry name" value="E set domains"/>
    <property type="match status" value="1"/>
</dbReference>
<dbReference type="InterPro" id="IPR013783">
    <property type="entry name" value="Ig-like_fold"/>
</dbReference>
<dbReference type="GO" id="GO:0043169">
    <property type="term" value="F:cation binding"/>
    <property type="evidence" value="ECO:0007669"/>
    <property type="project" value="InterPro"/>
</dbReference>
<feature type="domain" description="Glycosyl hydrolase family 13 catalytic" evidence="14">
    <location>
        <begin position="136"/>
        <end position="477"/>
    </location>
</feature>
<organism evidence="15 16">
    <name type="scientific">Ruthenibacterium lactatiformans</name>
    <dbReference type="NCBI Taxonomy" id="1550024"/>
    <lineage>
        <taxon>Bacteria</taxon>
        <taxon>Bacillati</taxon>
        <taxon>Bacillota</taxon>
        <taxon>Clostridia</taxon>
        <taxon>Eubacteriales</taxon>
        <taxon>Oscillospiraceae</taxon>
        <taxon>Ruthenibacterium</taxon>
    </lineage>
</organism>
<dbReference type="AlphaFoldDB" id="A0A0D8J2H5"/>
<evidence type="ECO:0000313" key="15">
    <source>
        <dbReference type="EMBL" id="KJF41117.1"/>
    </source>
</evidence>
<dbReference type="Gene3D" id="3.20.20.80">
    <property type="entry name" value="Glycosidases"/>
    <property type="match status" value="1"/>
</dbReference>
<dbReference type="InterPro" id="IPR006407">
    <property type="entry name" value="GlgB"/>
</dbReference>
<dbReference type="PANTHER" id="PTHR43651">
    <property type="entry name" value="1,4-ALPHA-GLUCAN-BRANCHING ENZYME"/>
    <property type="match status" value="1"/>
</dbReference>
<evidence type="ECO:0000256" key="7">
    <source>
        <dbReference type="ARBA" id="ARBA00022676"/>
    </source>
</evidence>
<dbReference type="PATRIC" id="fig|1550024.3.peg.574"/>
<evidence type="ECO:0000256" key="1">
    <source>
        <dbReference type="ARBA" id="ARBA00000826"/>
    </source>
</evidence>
<keyword evidence="9" id="KW-0624">Polysaccharide degradation</keyword>
<dbReference type="Proteomes" id="UP000032483">
    <property type="component" value="Unassembled WGS sequence"/>
</dbReference>
<dbReference type="PIRSF" id="PIRSF000463">
    <property type="entry name" value="GlgB"/>
    <property type="match status" value="1"/>
</dbReference>
<dbReference type="InterPro" id="IPR017853">
    <property type="entry name" value="GH"/>
</dbReference>
<dbReference type="EC" id="2.4.1.18" evidence="5 12"/>
<dbReference type="CDD" id="cd02855">
    <property type="entry name" value="E_set_GBE_prok_N"/>
    <property type="match status" value="1"/>
</dbReference>
<dbReference type="GeneID" id="42855521"/>
<dbReference type="SUPFAM" id="SSF51445">
    <property type="entry name" value="(Trans)glycosidases"/>
    <property type="match status" value="1"/>
</dbReference>
<dbReference type="GO" id="GO:0004553">
    <property type="term" value="F:hydrolase activity, hydrolyzing O-glycosyl compounds"/>
    <property type="evidence" value="ECO:0007669"/>
    <property type="project" value="InterPro"/>
</dbReference>
<name>A0A0D8J2H5_9FIRM</name>
<dbReference type="Gene3D" id="2.60.40.10">
    <property type="entry name" value="Immunoglobulins"/>
    <property type="match status" value="1"/>
</dbReference>
<dbReference type="Pfam" id="PF02806">
    <property type="entry name" value="Alpha-amylase_C"/>
    <property type="match status" value="1"/>
</dbReference>
<dbReference type="Gene3D" id="2.60.40.1180">
    <property type="entry name" value="Golgi alpha-mannosidase II"/>
    <property type="match status" value="1"/>
</dbReference>
<comment type="function">
    <text evidence="2">Catalyzes the formation of the alpha-1,6-glucosidic linkages in glycogen by scission of a 1,4-alpha-linked oligosaccharide from growing alpha-1,4-glucan chains and the subsequent attachment of the oligosaccharide to the alpha-1,6 position.</text>
</comment>
<dbReference type="CDD" id="cd11322">
    <property type="entry name" value="AmyAc_Glg_BE"/>
    <property type="match status" value="1"/>
</dbReference>
<dbReference type="GO" id="GO:0005978">
    <property type="term" value="P:glycogen biosynthetic process"/>
    <property type="evidence" value="ECO:0007669"/>
    <property type="project" value="UniProtKB-UniRule"/>
</dbReference>
<protein>
    <recommendedName>
        <fullName evidence="5 12">1,4-alpha-glucan branching enzyme</fullName>
        <ecNumber evidence="5 12">2.4.1.18</ecNumber>
    </recommendedName>
</protein>
<keyword evidence="6" id="KW-0321">Glycogen metabolism</keyword>
<evidence type="ECO:0000313" key="16">
    <source>
        <dbReference type="Proteomes" id="UP000032483"/>
    </source>
</evidence>
<keyword evidence="9" id="KW-0136">Cellulose degradation</keyword>
<reference evidence="15" key="1">
    <citation type="submission" date="2015-02" db="EMBL/GenBank/DDBJ databases">
        <title>A novel member of the family Ruminococcaceae isolated from human feces.</title>
        <authorList>
            <person name="Shkoporov A.N."/>
            <person name="Chaplin A.V."/>
            <person name="Motuzova O.V."/>
            <person name="Kafarskaia L.I."/>
            <person name="Khokhlova E.V."/>
            <person name="Efimov B.A."/>
        </authorList>
    </citation>
    <scope>NUCLEOTIDE SEQUENCE [LARGE SCALE GENOMIC DNA]</scope>
    <source>
        <strain evidence="15">585-1</strain>
    </source>
</reference>
<dbReference type="NCBIfam" id="TIGR01515">
    <property type="entry name" value="branching_enzym"/>
    <property type="match status" value="1"/>
</dbReference>
<keyword evidence="10" id="KW-0320">Glycogen biosynthesis</keyword>
<dbReference type="GO" id="GO:0030245">
    <property type="term" value="P:cellulose catabolic process"/>
    <property type="evidence" value="ECO:0007669"/>
    <property type="project" value="UniProtKB-KW"/>
</dbReference>
<evidence type="ECO:0000256" key="9">
    <source>
        <dbReference type="ARBA" id="ARBA00023001"/>
    </source>
</evidence>
<evidence type="ECO:0000256" key="12">
    <source>
        <dbReference type="NCBIfam" id="TIGR01515"/>
    </source>
</evidence>
<dbReference type="Pfam" id="PF00128">
    <property type="entry name" value="Alpha-amylase"/>
    <property type="match status" value="1"/>
</dbReference>
<comment type="similarity">
    <text evidence="4">Belongs to the glycosyl hydrolase 13 family. GlgB subfamily.</text>
</comment>
<dbReference type="PANTHER" id="PTHR43651:SF3">
    <property type="entry name" value="1,4-ALPHA-GLUCAN-BRANCHING ENZYME"/>
    <property type="match status" value="1"/>
</dbReference>
<dbReference type="EMBL" id="JXXK01000002">
    <property type="protein sequence ID" value="KJF41117.1"/>
    <property type="molecule type" value="Genomic_DNA"/>
</dbReference>
<feature type="active site" description="Nucleophile" evidence="13">
    <location>
        <position position="294"/>
    </location>
</feature>
<dbReference type="InterPro" id="IPR004193">
    <property type="entry name" value="Glyco_hydro_13_N"/>
</dbReference>
<comment type="pathway">
    <text evidence="3">Glycan biosynthesis; glycogen biosynthesis.</text>
</comment>
<dbReference type="InterPro" id="IPR037439">
    <property type="entry name" value="Branching_enzy"/>
</dbReference>
<accession>A0A0D8J2H5</accession>
<comment type="catalytic activity">
    <reaction evidence="1">
        <text>Transfers a segment of a (1-&gt;4)-alpha-D-glucan chain to a primary hydroxy group in a similar glucan chain.</text>
        <dbReference type="EC" id="2.4.1.18"/>
    </reaction>
</comment>
<sequence length="612" mass="69831">MDLHDFYTGRTFDAHRFFGAHFEGDCVTFRTYAPGAQAVELIGEFNGWQGMPMAREGQGGIFSCRIQGAKPGMLYKYKIRPAAGGEADHCDPYGFWMELRPGSASALWPLGGYRFTDEAWMAARSRAFDAPVNIYEMHFGSWKKDEARENGWYRYDEIADKLIAHVKENGYNYIEFMPLSEHPADCSWGYQNTGFFAPTSRYGTPDQLKELIDKCHAAGIGVLLDFVPVHFALDAYALANYDGTALYEYPHSDVGVSEWGSCNFMHSRGEVCSFLQSAAHYWLEEFHFDGLRMDAISRMIYWQGDPARGVNGNAVSFLQTMNAGLRRLHPTAMLIAEDSTNFPKVTAPVEYGGLGFDYKWDLGWMNDTLDYFKKTPEERRAQYHKLTFSMAYFPQEQYLLPLSHDEVVHGKAAIVQKMYGDYEQKFPQARALYLYMMAHPGKKLNFMGSELGHMREWDEARELDWMLLQYPIHDAFRHFTEELNRLYLSNDAFWQGEYDPAHFQWLDCQADGTCLYAFLRRGGTHTVAAAFNFGDTPAPSYRLHMPFACRARVLLHTEWQRFGGALPEETPAVRSRAAREGHVLTFPVPAFSGLVLELDAPDGSRMTGKPNQ</sequence>
<dbReference type="GO" id="GO:0005829">
    <property type="term" value="C:cytosol"/>
    <property type="evidence" value="ECO:0007669"/>
    <property type="project" value="TreeGrafter"/>
</dbReference>
<dbReference type="NCBIfam" id="NF008967">
    <property type="entry name" value="PRK12313.1"/>
    <property type="match status" value="1"/>
</dbReference>
<evidence type="ECO:0000256" key="13">
    <source>
        <dbReference type="PIRSR" id="PIRSR000463-1"/>
    </source>
</evidence>
<keyword evidence="11" id="KW-0119">Carbohydrate metabolism</keyword>
<dbReference type="GO" id="GO:0003844">
    <property type="term" value="F:1,4-alpha-glucan branching enzyme activity"/>
    <property type="evidence" value="ECO:0007669"/>
    <property type="project" value="UniProtKB-UniRule"/>
</dbReference>
<evidence type="ECO:0000259" key="14">
    <source>
        <dbReference type="SMART" id="SM00642"/>
    </source>
</evidence>
<evidence type="ECO:0000256" key="8">
    <source>
        <dbReference type="ARBA" id="ARBA00022679"/>
    </source>
</evidence>
<dbReference type="SUPFAM" id="SSF51011">
    <property type="entry name" value="Glycosyl hydrolase domain"/>
    <property type="match status" value="1"/>
</dbReference>
<evidence type="ECO:0000256" key="4">
    <source>
        <dbReference type="ARBA" id="ARBA00009000"/>
    </source>
</evidence>
<dbReference type="InterPro" id="IPR006048">
    <property type="entry name" value="A-amylase/branching_C"/>
</dbReference>
<feature type="active site" description="Proton donor" evidence="13">
    <location>
        <position position="337"/>
    </location>
</feature>
<dbReference type="InterPro" id="IPR013780">
    <property type="entry name" value="Glyco_hydro_b"/>
</dbReference>
<keyword evidence="7" id="KW-0328">Glycosyltransferase</keyword>
<dbReference type="InterPro" id="IPR006047">
    <property type="entry name" value="GH13_cat_dom"/>
</dbReference>
<comment type="caution">
    <text evidence="15">The sequence shown here is derived from an EMBL/GenBank/DDBJ whole genome shotgun (WGS) entry which is preliminary data.</text>
</comment>
<evidence type="ECO:0000256" key="10">
    <source>
        <dbReference type="ARBA" id="ARBA00023056"/>
    </source>
</evidence>
<dbReference type="InterPro" id="IPR014756">
    <property type="entry name" value="Ig_E-set"/>
</dbReference>
<dbReference type="RefSeq" id="WP_050004446.1">
    <property type="nucleotide sequence ID" value="NZ_CAUBPW010000023.1"/>
</dbReference>
<keyword evidence="8" id="KW-0808">Transferase</keyword>
<evidence type="ECO:0000256" key="3">
    <source>
        <dbReference type="ARBA" id="ARBA00004964"/>
    </source>
</evidence>
<dbReference type="InterPro" id="IPR044143">
    <property type="entry name" value="GlgB_N_E_set_prok"/>
</dbReference>
<gene>
    <name evidence="15" type="ORF">TQ39_02580</name>
</gene>
<dbReference type="Pfam" id="PF02922">
    <property type="entry name" value="CBM_48"/>
    <property type="match status" value="1"/>
</dbReference>
<dbReference type="SMART" id="SM00642">
    <property type="entry name" value="Aamy"/>
    <property type="match status" value="1"/>
</dbReference>
<proteinExistence type="inferred from homology"/>
<evidence type="ECO:0000256" key="2">
    <source>
        <dbReference type="ARBA" id="ARBA00002953"/>
    </source>
</evidence>
<evidence type="ECO:0000256" key="5">
    <source>
        <dbReference type="ARBA" id="ARBA00012541"/>
    </source>
</evidence>